<protein>
    <submittedName>
        <fullName evidence="2">Uncharacterized protein</fullName>
    </submittedName>
</protein>
<organism evidence="2">
    <name type="scientific">marine sediment metagenome</name>
    <dbReference type="NCBI Taxonomy" id="412755"/>
    <lineage>
        <taxon>unclassified sequences</taxon>
        <taxon>metagenomes</taxon>
        <taxon>ecological metagenomes</taxon>
    </lineage>
</organism>
<name>A0A0F9AV54_9ZZZZ</name>
<comment type="caution">
    <text evidence="2">The sequence shown here is derived from an EMBL/GenBank/DDBJ whole genome shotgun (WGS) entry which is preliminary data.</text>
</comment>
<dbReference type="AlphaFoldDB" id="A0A0F9AV54"/>
<proteinExistence type="predicted"/>
<accession>A0A0F9AV54</accession>
<evidence type="ECO:0000313" key="2">
    <source>
        <dbReference type="EMBL" id="KKL13305.1"/>
    </source>
</evidence>
<feature type="region of interest" description="Disordered" evidence="1">
    <location>
        <begin position="326"/>
        <end position="372"/>
    </location>
</feature>
<gene>
    <name evidence="2" type="ORF">LCGC14_2527090</name>
</gene>
<sequence>MKAIKIYPGKVVHISDDDEIWFDPEEWKYCNAEKKFVAKLPEDVKEAAKNTNTVLALDMDKIHIDYYKKDDWEDWGTPFLYGVLEDIMFKEKMRLADMAALDGVINVIRIWKLGKSDQQILPAPALVDRLIGILQDNTGGGVMDLVWDDMIELQTEYPPIDKILGAEKYSGVNADIVRGLGIPDSLVGGQDLGTRNAQSAFVQLKTLVERLEYVRSRAIRWMEGELRMVASAMRFKHIPAISFGIMSLRDEAAEKQLIIQLLDRNIISAEKASEVFGTNFMIELERMKSEHGIRGENPGVLEKSNPYNRPFSVMEKQNELSIELEETKQSGDTGGDNPSGDQPKDDGVNSPGRPSSTKDTKPRNTRTPKTQSLLHIIGEGFLDKIDQLIDDPYLKQHGAKTMRSLTKDQRAELERTKRGIFSVLRPRDVVTKELIVGRLDAAGSCANIMEKCFSNLGAVFTASTEKT</sequence>
<reference evidence="2" key="1">
    <citation type="journal article" date="2015" name="Nature">
        <title>Complex archaea that bridge the gap between prokaryotes and eukaryotes.</title>
        <authorList>
            <person name="Spang A."/>
            <person name="Saw J.H."/>
            <person name="Jorgensen S.L."/>
            <person name="Zaremba-Niedzwiedzka K."/>
            <person name="Martijn J."/>
            <person name="Lind A.E."/>
            <person name="van Eijk R."/>
            <person name="Schleper C."/>
            <person name="Guy L."/>
            <person name="Ettema T.J."/>
        </authorList>
    </citation>
    <scope>NUCLEOTIDE SEQUENCE</scope>
</reference>
<feature type="non-terminal residue" evidence="2">
    <location>
        <position position="467"/>
    </location>
</feature>
<evidence type="ECO:0000256" key="1">
    <source>
        <dbReference type="SAM" id="MobiDB-lite"/>
    </source>
</evidence>
<dbReference type="EMBL" id="LAZR01040910">
    <property type="protein sequence ID" value="KKL13305.1"/>
    <property type="molecule type" value="Genomic_DNA"/>
</dbReference>